<keyword evidence="2" id="KW-1185">Reference proteome</keyword>
<evidence type="ECO:0000313" key="2">
    <source>
        <dbReference type="Proteomes" id="UP001298681"/>
    </source>
</evidence>
<proteinExistence type="predicted"/>
<accession>A0ABS9MLD9</accession>
<protein>
    <submittedName>
        <fullName evidence="1">Uncharacterized protein</fullName>
    </submittedName>
</protein>
<sequence>MEIVENLSKTRFKPQYTVGGKRQLSGPRKIHRNKALPVEERENSWESGGKAVEKCGKLPSAFLLREEEMPNLQNGNH</sequence>
<reference evidence="1 2" key="1">
    <citation type="submission" date="2022-01" db="EMBL/GenBank/DDBJ databases">
        <title>Collection of gut derived symbiotic bacterial strains cultured from healthy donors.</title>
        <authorList>
            <person name="Lin H."/>
            <person name="Kohout C."/>
            <person name="Waligurski E."/>
            <person name="Pamer E.G."/>
        </authorList>
    </citation>
    <scope>NUCLEOTIDE SEQUENCE [LARGE SCALE GENOMIC DNA]</scope>
    <source>
        <strain evidence="1 2">DFI.7.58</strain>
    </source>
</reference>
<name>A0ABS9MLD9_9FIRM</name>
<dbReference type="EMBL" id="JAKNHQ010000019">
    <property type="protein sequence ID" value="MCG4611636.1"/>
    <property type="molecule type" value="Genomic_DNA"/>
</dbReference>
<organism evidence="1 2">
    <name type="scientific">Anaeromassilibacillus senegalensis</name>
    <dbReference type="NCBI Taxonomy" id="1673717"/>
    <lineage>
        <taxon>Bacteria</taxon>
        <taxon>Bacillati</taxon>
        <taxon>Bacillota</taxon>
        <taxon>Clostridia</taxon>
        <taxon>Eubacteriales</taxon>
        <taxon>Acutalibacteraceae</taxon>
        <taxon>Anaeromassilibacillus</taxon>
    </lineage>
</organism>
<comment type="caution">
    <text evidence="1">The sequence shown here is derived from an EMBL/GenBank/DDBJ whole genome shotgun (WGS) entry which is preliminary data.</text>
</comment>
<gene>
    <name evidence="1" type="ORF">L0P57_11940</name>
</gene>
<evidence type="ECO:0000313" key="1">
    <source>
        <dbReference type="EMBL" id="MCG4611636.1"/>
    </source>
</evidence>
<dbReference type="RefSeq" id="WP_140400398.1">
    <property type="nucleotide sequence ID" value="NZ_JAKNHQ010000019.1"/>
</dbReference>
<dbReference type="Proteomes" id="UP001298681">
    <property type="component" value="Unassembled WGS sequence"/>
</dbReference>